<dbReference type="PROSITE" id="PS50208">
    <property type="entry name" value="CASPASE_P20"/>
    <property type="match status" value="1"/>
</dbReference>
<dbReference type="InterPro" id="IPR001875">
    <property type="entry name" value="DED_dom"/>
</dbReference>
<dbReference type="InterPro" id="IPR029030">
    <property type="entry name" value="Caspase-like_dom_sf"/>
</dbReference>
<dbReference type="PROSITE" id="PS50168">
    <property type="entry name" value="DED"/>
    <property type="match status" value="2"/>
</dbReference>
<dbReference type="Gene3D" id="3.40.50.1460">
    <property type="match status" value="1"/>
</dbReference>
<dbReference type="GO" id="GO:0042981">
    <property type="term" value="P:regulation of apoptotic process"/>
    <property type="evidence" value="ECO:0007669"/>
    <property type="project" value="InterPro"/>
</dbReference>
<dbReference type="FunFam" id="1.10.533.10:FF:000016">
    <property type="entry name" value="CASP8 and FADD-like apoptosis regulator"/>
    <property type="match status" value="1"/>
</dbReference>
<sequence length="536" mass="61053">MLDDLHLYHPLPPFSFHLEFNHRRGIPVNYRNIRNRAGPPFSQKNSSLEFLSSSESFWSTMSGLFHTISQIIDELSTDECKRISYLCGALDMDTFSTDPRGMLQSVLCQMRMDYVFLMELILKIKRYDLLREVLSTNKSTVEGLLKNGHSVSEYRVLMADVSEDMDTENLKSLTFLLRGTLPKHKLENVQSFLDIVVELEKLDQLSSEKMDLIEHCLRSIHRVDLAKKISHYQQTVLMTKQGSSPPDRLKFCSVPSTNSSFSVSSASCYVRPVPKFFDKPTAVKKKLLGTSSYCQQQEEVYSMQSDPRGLCLIIDCVGTEGDELEQTFKALHFRVITHKLLSVRDVQSTLREVAHQQGHYRASAFVCCVISRSRSSDLLATDSHGPGLNLDTVRRLFTSDSCPGLAGKPKLFFIQSYDVSEPQRCAGCMGCEDEEAGELETDAPVLLCCKRTVPVDADIFWSHCWTRVKQLEVPNHQSVYLKALRTSLTEGQKRRTHLIDLHMAVNRAVYEHNHTSPESSYFLNLRHTLRKTVYLS</sequence>
<dbReference type="PANTHER" id="PTHR48169">
    <property type="entry name" value="DED DOMAIN-CONTAINING PROTEIN"/>
    <property type="match status" value="1"/>
</dbReference>
<dbReference type="GO" id="GO:0005737">
    <property type="term" value="C:cytoplasm"/>
    <property type="evidence" value="ECO:0007669"/>
    <property type="project" value="UniProtKB-ARBA"/>
</dbReference>
<evidence type="ECO:0000256" key="3">
    <source>
        <dbReference type="ARBA" id="ARBA00022737"/>
    </source>
</evidence>
<organism evidence="4 5">
    <name type="scientific">Cyprinus carpio</name>
    <name type="common">Common carp</name>
    <dbReference type="NCBI Taxonomy" id="7962"/>
    <lineage>
        <taxon>Eukaryota</taxon>
        <taxon>Metazoa</taxon>
        <taxon>Chordata</taxon>
        <taxon>Craniata</taxon>
        <taxon>Vertebrata</taxon>
        <taxon>Euteleostomi</taxon>
        <taxon>Actinopterygii</taxon>
        <taxon>Neopterygii</taxon>
        <taxon>Teleostei</taxon>
        <taxon>Ostariophysi</taxon>
        <taxon>Cypriniformes</taxon>
        <taxon>Cyprinidae</taxon>
        <taxon>Cyprininae</taxon>
        <taxon>Cyprinus</taxon>
    </lineage>
</organism>
<evidence type="ECO:0000313" key="4">
    <source>
        <dbReference type="Ensembl" id="ENSCCRP00010018931.1"/>
    </source>
</evidence>
<evidence type="ECO:0000256" key="1">
    <source>
        <dbReference type="ARBA" id="ARBA00010134"/>
    </source>
</evidence>
<dbReference type="InterPro" id="IPR015917">
    <property type="entry name" value="Pept_C14A"/>
</dbReference>
<dbReference type="GO" id="GO:0006508">
    <property type="term" value="P:proteolysis"/>
    <property type="evidence" value="ECO:0007669"/>
    <property type="project" value="InterPro"/>
</dbReference>
<name>A0A8C1E0X4_CYPCA</name>
<reference evidence="4" key="2">
    <citation type="submission" date="2025-09" db="UniProtKB">
        <authorList>
            <consortium name="Ensembl"/>
        </authorList>
    </citation>
    <scope>IDENTIFICATION</scope>
</reference>
<keyword evidence="2" id="KW-0053">Apoptosis</keyword>
<dbReference type="PANTHER" id="PTHR48169:SF3">
    <property type="entry name" value="CASP8 AND FADD LIKE APOPTOSIS REGULATOR"/>
    <property type="match status" value="1"/>
</dbReference>
<dbReference type="Pfam" id="PF00656">
    <property type="entry name" value="Peptidase_C14"/>
    <property type="match status" value="1"/>
</dbReference>
<dbReference type="InterPro" id="IPR001309">
    <property type="entry name" value="Pept_C14_p20"/>
</dbReference>
<dbReference type="SMART" id="SM00031">
    <property type="entry name" value="DED"/>
    <property type="match status" value="2"/>
</dbReference>
<evidence type="ECO:0000313" key="5">
    <source>
        <dbReference type="Proteomes" id="UP000694427"/>
    </source>
</evidence>
<dbReference type="Gene3D" id="1.10.533.10">
    <property type="entry name" value="Death Domain, Fas"/>
    <property type="match status" value="2"/>
</dbReference>
<dbReference type="SUPFAM" id="SSF47986">
    <property type="entry name" value="DEATH domain"/>
    <property type="match status" value="1"/>
</dbReference>
<keyword evidence="5" id="KW-1185">Reference proteome</keyword>
<accession>A0A8C1E0X4</accession>
<proteinExistence type="inferred from homology"/>
<reference evidence="4" key="1">
    <citation type="submission" date="2025-08" db="UniProtKB">
        <authorList>
            <consortium name="Ensembl"/>
        </authorList>
    </citation>
    <scope>IDENTIFICATION</scope>
</reference>
<dbReference type="SMART" id="SM00115">
    <property type="entry name" value="CASc"/>
    <property type="match status" value="1"/>
</dbReference>
<dbReference type="Ensembl" id="ENSCCRT00010020705.1">
    <property type="protein sequence ID" value="ENSCCRP00010018931.1"/>
    <property type="gene ID" value="ENSCCRG00010008207.1"/>
</dbReference>
<comment type="similarity">
    <text evidence="1">Belongs to the peptidase C14A family.</text>
</comment>
<dbReference type="InterPro" id="IPR011029">
    <property type="entry name" value="DEATH-like_dom_sf"/>
</dbReference>
<dbReference type="InterPro" id="IPR011600">
    <property type="entry name" value="Pept_C14_caspase"/>
</dbReference>
<dbReference type="Pfam" id="PF01335">
    <property type="entry name" value="DED"/>
    <property type="match status" value="1"/>
</dbReference>
<dbReference type="SUPFAM" id="SSF52129">
    <property type="entry name" value="Caspase-like"/>
    <property type="match status" value="1"/>
</dbReference>
<dbReference type="GO" id="GO:0006915">
    <property type="term" value="P:apoptotic process"/>
    <property type="evidence" value="ECO:0007669"/>
    <property type="project" value="UniProtKB-KW"/>
</dbReference>
<protein>
    <submittedName>
        <fullName evidence="4">CASP8 and FADD-like apoptosis regulator</fullName>
    </submittedName>
</protein>
<dbReference type="Proteomes" id="UP000694427">
    <property type="component" value="Unplaced"/>
</dbReference>
<keyword evidence="3" id="KW-0677">Repeat</keyword>
<evidence type="ECO:0000256" key="2">
    <source>
        <dbReference type="ARBA" id="ARBA00022703"/>
    </source>
</evidence>
<dbReference type="AlphaFoldDB" id="A0A8C1E0X4"/>
<dbReference type="GO" id="GO:0004197">
    <property type="term" value="F:cysteine-type endopeptidase activity"/>
    <property type="evidence" value="ECO:0007669"/>
    <property type="project" value="InterPro"/>
</dbReference>